<evidence type="ECO:0000313" key="3">
    <source>
        <dbReference type="Proteomes" id="UP001610563"/>
    </source>
</evidence>
<feature type="region of interest" description="Disordered" evidence="1">
    <location>
        <begin position="62"/>
        <end position="154"/>
    </location>
</feature>
<evidence type="ECO:0000313" key="2">
    <source>
        <dbReference type="EMBL" id="KAL2795368.1"/>
    </source>
</evidence>
<feature type="compositionally biased region" description="Basic and acidic residues" evidence="1">
    <location>
        <begin position="110"/>
        <end position="123"/>
    </location>
</feature>
<feature type="compositionally biased region" description="Basic and acidic residues" evidence="1">
    <location>
        <begin position="138"/>
        <end position="154"/>
    </location>
</feature>
<accession>A0ABR4G8M1</accession>
<dbReference type="Proteomes" id="UP001610563">
    <property type="component" value="Unassembled WGS sequence"/>
</dbReference>
<dbReference type="EMBL" id="JBFTWV010000035">
    <property type="protein sequence ID" value="KAL2795368.1"/>
    <property type="molecule type" value="Genomic_DNA"/>
</dbReference>
<proteinExistence type="predicted"/>
<organism evidence="2 3">
    <name type="scientific">Aspergillus keveii</name>
    <dbReference type="NCBI Taxonomy" id="714993"/>
    <lineage>
        <taxon>Eukaryota</taxon>
        <taxon>Fungi</taxon>
        <taxon>Dikarya</taxon>
        <taxon>Ascomycota</taxon>
        <taxon>Pezizomycotina</taxon>
        <taxon>Eurotiomycetes</taxon>
        <taxon>Eurotiomycetidae</taxon>
        <taxon>Eurotiales</taxon>
        <taxon>Aspergillaceae</taxon>
        <taxon>Aspergillus</taxon>
        <taxon>Aspergillus subgen. Nidulantes</taxon>
    </lineage>
</organism>
<protein>
    <submittedName>
        <fullName evidence="2">Uncharacterized protein</fullName>
    </submittedName>
</protein>
<feature type="region of interest" description="Disordered" evidence="1">
    <location>
        <begin position="25"/>
        <end position="49"/>
    </location>
</feature>
<name>A0ABR4G8M1_9EURO</name>
<reference evidence="2 3" key="1">
    <citation type="submission" date="2024-07" db="EMBL/GenBank/DDBJ databases">
        <title>Section-level genome sequencing and comparative genomics of Aspergillus sections Usti and Cavernicolus.</title>
        <authorList>
            <consortium name="Lawrence Berkeley National Laboratory"/>
            <person name="Nybo J.L."/>
            <person name="Vesth T.C."/>
            <person name="Theobald S."/>
            <person name="Frisvad J.C."/>
            <person name="Larsen T.O."/>
            <person name="Kjaerboelling I."/>
            <person name="Rothschild-Mancinelli K."/>
            <person name="Lyhne E.K."/>
            <person name="Kogle M.E."/>
            <person name="Barry K."/>
            <person name="Clum A."/>
            <person name="Na H."/>
            <person name="Ledsgaard L."/>
            <person name="Lin J."/>
            <person name="Lipzen A."/>
            <person name="Kuo A."/>
            <person name="Riley R."/>
            <person name="Mondo S."/>
            <person name="Labutti K."/>
            <person name="Haridas S."/>
            <person name="Pangalinan J."/>
            <person name="Salamov A.A."/>
            <person name="Simmons B.A."/>
            <person name="Magnuson J.K."/>
            <person name="Chen J."/>
            <person name="Drula E."/>
            <person name="Henrissat B."/>
            <person name="Wiebenga A."/>
            <person name="Lubbers R.J."/>
            <person name="Gomes A.C."/>
            <person name="Makela M.R."/>
            <person name="Stajich J."/>
            <person name="Grigoriev I.V."/>
            <person name="Mortensen U.H."/>
            <person name="De Vries R.P."/>
            <person name="Baker S.E."/>
            <person name="Andersen M.R."/>
        </authorList>
    </citation>
    <scope>NUCLEOTIDE SEQUENCE [LARGE SCALE GENOMIC DNA]</scope>
    <source>
        <strain evidence="2 3">CBS 209.92</strain>
    </source>
</reference>
<gene>
    <name evidence="2" type="ORF">BJX66DRAFT_301947</name>
</gene>
<keyword evidence="3" id="KW-1185">Reference proteome</keyword>
<feature type="compositionally biased region" description="Polar residues" evidence="1">
    <location>
        <begin position="67"/>
        <end position="89"/>
    </location>
</feature>
<comment type="caution">
    <text evidence="2">The sequence shown here is derived from an EMBL/GenBank/DDBJ whole genome shotgun (WGS) entry which is preliminary data.</text>
</comment>
<evidence type="ECO:0000256" key="1">
    <source>
        <dbReference type="SAM" id="MobiDB-lite"/>
    </source>
</evidence>
<sequence>MPVRTLRCLVSQRQICRIHNISAGNETENRCLPPGKSLHSTQRRDHNRAGISLEANFKITIDKNGSPRRSQGKSEQLTAPQRAPSSTKTIARGIAEPGAVNSAPQTATSRSEKQSSFPDRESVSKVALPSLIELSKMPQERQHLTDGNDRQGEDLRSSLTSELLLRMVAPDSKRAFGLTSDTTHRQTLLQELHKEVERTLLNTDEQLHRYIEAERMAVNEVLEEYRNTINRVVEAQTKRITLCQQEKASIMQEYAICQGPGPHLQEDLGKGA</sequence>